<protein>
    <submittedName>
        <fullName evidence="2">DNA-binding helix-turn-helix protein</fullName>
    </submittedName>
</protein>
<evidence type="ECO:0000313" key="3">
    <source>
        <dbReference type="Proteomes" id="UP000003732"/>
    </source>
</evidence>
<dbReference type="GO" id="GO:0003677">
    <property type="term" value="F:DNA binding"/>
    <property type="evidence" value="ECO:0007669"/>
    <property type="project" value="UniProtKB-KW"/>
</dbReference>
<organism evidence="2 3">
    <name type="scientific">Streptococcus parauberis NCFD 2020</name>
    <dbReference type="NCBI Taxonomy" id="873447"/>
    <lineage>
        <taxon>Bacteria</taxon>
        <taxon>Bacillati</taxon>
        <taxon>Bacillota</taxon>
        <taxon>Bacilli</taxon>
        <taxon>Lactobacillales</taxon>
        <taxon>Streptococcaceae</taxon>
        <taxon>Streptococcus</taxon>
    </lineage>
</organism>
<comment type="caution">
    <text evidence="2">The sequence shown here is derived from an EMBL/GenBank/DDBJ whole genome shotgun (WGS) entry which is preliminary data.</text>
</comment>
<dbReference type="CDD" id="cd00093">
    <property type="entry name" value="HTH_XRE"/>
    <property type="match status" value="1"/>
</dbReference>
<dbReference type="PROSITE" id="PS50943">
    <property type="entry name" value="HTH_CROC1"/>
    <property type="match status" value="1"/>
</dbReference>
<dbReference type="AlphaFoldDB" id="F1Z0Y7"/>
<accession>F1Z0Y7</accession>
<dbReference type="Gene3D" id="1.10.260.40">
    <property type="entry name" value="lambda repressor-like DNA-binding domains"/>
    <property type="match status" value="1"/>
</dbReference>
<dbReference type="RefSeq" id="WP_003102973.1">
    <property type="nucleotide sequence ID" value="NZ_AEUT02000001.1"/>
</dbReference>
<name>F1Z0Y7_9STRE</name>
<dbReference type="SMART" id="SM00530">
    <property type="entry name" value="HTH_XRE"/>
    <property type="match status" value="1"/>
</dbReference>
<dbReference type="HOGENOM" id="CLU_1174912_0_0_9"/>
<dbReference type="EMBL" id="AEUT02000001">
    <property type="protein sequence ID" value="EGE53367.1"/>
    <property type="molecule type" value="Genomic_DNA"/>
</dbReference>
<dbReference type="SUPFAM" id="SSF47413">
    <property type="entry name" value="lambda repressor-like DNA-binding domains"/>
    <property type="match status" value="1"/>
</dbReference>
<dbReference type="Proteomes" id="UP000003732">
    <property type="component" value="Unassembled WGS sequence"/>
</dbReference>
<dbReference type="InterPro" id="IPR010982">
    <property type="entry name" value="Lambda_DNA-bd_dom_sf"/>
</dbReference>
<gene>
    <name evidence="2" type="ORF">SPB_0718</name>
</gene>
<feature type="domain" description="HTH cro/C1-type" evidence="1">
    <location>
        <begin position="11"/>
        <end position="66"/>
    </location>
</feature>
<proteinExistence type="predicted"/>
<dbReference type="InterPro" id="IPR001387">
    <property type="entry name" value="Cro/C1-type_HTH"/>
</dbReference>
<dbReference type="Pfam" id="PF01381">
    <property type="entry name" value="HTH_3"/>
    <property type="match status" value="1"/>
</dbReference>
<evidence type="ECO:0000313" key="2">
    <source>
        <dbReference type="EMBL" id="EGE53367.1"/>
    </source>
</evidence>
<reference evidence="2 3" key="1">
    <citation type="submission" date="2011-02" db="EMBL/GenBank/DDBJ databases">
        <authorList>
            <person name="Stanhope M.J."/>
            <person name="Durkin A.S."/>
            <person name="Hostetler J."/>
            <person name="Kim M."/>
            <person name="Radune D."/>
            <person name="Singh I."/>
            <person name="Town C.D."/>
        </authorList>
    </citation>
    <scope>NUCLEOTIDE SEQUENCE [LARGE SCALE GENOMIC DNA]</scope>
    <source>
        <strain evidence="2 3">NCFD 2020</strain>
    </source>
</reference>
<sequence>MSGLHFNGAKLTEVREKRGLTKTELAKKLGVSQQYISDIELNRNKTVSDEFVTRLAIYFQTKKVEFYDYYENINFNFKPSGSRCLKKSTKEFLESLSNFNEALNTIKSKKNITKKTILENICGVSDNYIWNTKSRVEKENFVSDSMIKHLEDNIKKLEVVYCDILNNGKEKINTNTNKRDYQTKEEIQVTTIKNGIEKIQFEDLDDKTLKVIKRLNEKFNLGLTASKEVVSEEILF</sequence>
<evidence type="ECO:0000259" key="1">
    <source>
        <dbReference type="PROSITE" id="PS50943"/>
    </source>
</evidence>
<dbReference type="GeneID" id="61420392"/>
<keyword evidence="2" id="KW-0238">DNA-binding</keyword>